<evidence type="ECO:0000256" key="2">
    <source>
        <dbReference type="ARBA" id="ARBA00023125"/>
    </source>
</evidence>
<dbReference type="InterPro" id="IPR036271">
    <property type="entry name" value="Tet_transcr_reg_TetR-rel_C_sf"/>
</dbReference>
<dbReference type="Gene3D" id="1.10.10.10">
    <property type="entry name" value="Winged helix-like DNA-binding domain superfamily/Winged helix DNA-binding domain"/>
    <property type="match status" value="1"/>
</dbReference>
<dbReference type="InterPro" id="IPR000524">
    <property type="entry name" value="Tscrpt_reg_HTH_GntR"/>
</dbReference>
<dbReference type="SUPFAM" id="SSF46785">
    <property type="entry name" value="Winged helix' DNA-binding domain"/>
    <property type="match status" value="1"/>
</dbReference>
<organism evidence="8 9">
    <name type="scientific">Phytohabitans aurantiacus</name>
    <dbReference type="NCBI Taxonomy" id="3016789"/>
    <lineage>
        <taxon>Bacteria</taxon>
        <taxon>Bacillati</taxon>
        <taxon>Actinomycetota</taxon>
        <taxon>Actinomycetes</taxon>
        <taxon>Micromonosporales</taxon>
        <taxon>Micromonosporaceae</taxon>
    </lineage>
</organism>
<dbReference type="InterPro" id="IPR036388">
    <property type="entry name" value="WH-like_DNA-bd_sf"/>
</dbReference>
<feature type="domain" description="HTH gntR-type" evidence="6">
    <location>
        <begin position="2"/>
        <end position="70"/>
    </location>
</feature>
<comment type="caution">
    <text evidence="8">The sequence shown here is derived from an EMBL/GenBank/DDBJ whole genome shotgun (WGS) entry which is preliminary data.</text>
</comment>
<dbReference type="SUPFAM" id="SSF46689">
    <property type="entry name" value="Homeodomain-like"/>
    <property type="match status" value="1"/>
</dbReference>
<sequence length="317" mass="35218">MEQPYQRIVADIRDRIDSGRLRPGDRVPSTRQIVRDWGVAMATATRAIAALREAGLVDTRPGAGTTVRHPHQKGERREPELSRDRIVRTAVALADAEGLAMLSMRRIAADLDVATMTLYRYVASKEELVLAMVDAVHGESPLPARPPHWRAALERAARLMWTVFRRHPWAAEALSMTRPQLLPNVLAYADFSLATLRELGLDVSDTMHIHLTLFGHVRGTALNIQSEVRAEQDTGLTSDEWIETQRRAIAAVVATGRFPAFAEVSGHQFDYDLDAVFEYGLQRLLDGVAAHVDALRASAAPRVRAKRPRRSSGSTTR</sequence>
<evidence type="ECO:0000313" key="9">
    <source>
        <dbReference type="Proteomes" id="UP001144280"/>
    </source>
</evidence>
<dbReference type="RefSeq" id="WP_281902446.1">
    <property type="nucleotide sequence ID" value="NZ_BSDI01000044.1"/>
</dbReference>
<evidence type="ECO:0000256" key="4">
    <source>
        <dbReference type="PROSITE-ProRule" id="PRU00335"/>
    </source>
</evidence>
<dbReference type="Proteomes" id="UP001144280">
    <property type="component" value="Unassembled WGS sequence"/>
</dbReference>
<dbReference type="PANTHER" id="PTHR30055:SF151">
    <property type="entry name" value="TRANSCRIPTIONAL REGULATORY PROTEIN"/>
    <property type="match status" value="1"/>
</dbReference>
<keyword evidence="9" id="KW-1185">Reference proteome</keyword>
<name>A0ABQ5R408_9ACTN</name>
<dbReference type="CDD" id="cd07377">
    <property type="entry name" value="WHTH_GntR"/>
    <property type="match status" value="1"/>
</dbReference>
<evidence type="ECO:0000313" key="8">
    <source>
        <dbReference type="EMBL" id="GLI01425.1"/>
    </source>
</evidence>
<evidence type="ECO:0000256" key="5">
    <source>
        <dbReference type="SAM" id="MobiDB-lite"/>
    </source>
</evidence>
<reference evidence="8" key="1">
    <citation type="submission" date="2022-12" db="EMBL/GenBank/DDBJ databases">
        <title>New Phytohabitans aurantiacus sp. RD004123 nov., an actinomycete isolated from soil.</title>
        <authorList>
            <person name="Triningsih D.W."/>
            <person name="Harunari E."/>
            <person name="Igarashi Y."/>
        </authorList>
    </citation>
    <scope>NUCLEOTIDE SEQUENCE</scope>
    <source>
        <strain evidence="8">RD004123</strain>
    </source>
</reference>
<accession>A0ABQ5R408</accession>
<dbReference type="InterPro" id="IPR009057">
    <property type="entry name" value="Homeodomain-like_sf"/>
</dbReference>
<dbReference type="InterPro" id="IPR004111">
    <property type="entry name" value="Repressor_TetR_C"/>
</dbReference>
<dbReference type="Pfam" id="PF02909">
    <property type="entry name" value="TetR_C_1"/>
    <property type="match status" value="1"/>
</dbReference>
<feature type="region of interest" description="Disordered" evidence="5">
    <location>
        <begin position="59"/>
        <end position="81"/>
    </location>
</feature>
<dbReference type="PROSITE" id="PS50977">
    <property type="entry name" value="HTH_TETR_2"/>
    <property type="match status" value="1"/>
</dbReference>
<evidence type="ECO:0000256" key="3">
    <source>
        <dbReference type="ARBA" id="ARBA00023163"/>
    </source>
</evidence>
<dbReference type="Pfam" id="PF00440">
    <property type="entry name" value="TetR_N"/>
    <property type="match status" value="1"/>
</dbReference>
<feature type="DNA-binding region" description="H-T-H motif" evidence="4">
    <location>
        <begin position="103"/>
        <end position="122"/>
    </location>
</feature>
<keyword evidence="1" id="KW-0805">Transcription regulation</keyword>
<dbReference type="InterPro" id="IPR001647">
    <property type="entry name" value="HTH_TetR"/>
</dbReference>
<dbReference type="Gene3D" id="1.10.10.60">
    <property type="entry name" value="Homeodomain-like"/>
    <property type="match status" value="1"/>
</dbReference>
<protein>
    <submittedName>
        <fullName evidence="8">GntR family transcriptional regulator</fullName>
    </submittedName>
</protein>
<dbReference type="Gene3D" id="1.10.357.10">
    <property type="entry name" value="Tetracycline Repressor, domain 2"/>
    <property type="match status" value="1"/>
</dbReference>
<evidence type="ECO:0000256" key="1">
    <source>
        <dbReference type="ARBA" id="ARBA00023015"/>
    </source>
</evidence>
<dbReference type="Pfam" id="PF00392">
    <property type="entry name" value="GntR"/>
    <property type="match status" value="1"/>
</dbReference>
<feature type="domain" description="HTH tetR-type" evidence="7">
    <location>
        <begin position="80"/>
        <end position="140"/>
    </location>
</feature>
<gene>
    <name evidence="8" type="ORF">Pa4123_67010</name>
</gene>
<dbReference type="InterPro" id="IPR050109">
    <property type="entry name" value="HTH-type_TetR-like_transc_reg"/>
</dbReference>
<proteinExistence type="predicted"/>
<evidence type="ECO:0000259" key="7">
    <source>
        <dbReference type="PROSITE" id="PS50977"/>
    </source>
</evidence>
<dbReference type="InterPro" id="IPR036390">
    <property type="entry name" value="WH_DNA-bd_sf"/>
</dbReference>
<dbReference type="SMART" id="SM00345">
    <property type="entry name" value="HTH_GNTR"/>
    <property type="match status" value="1"/>
</dbReference>
<keyword evidence="3" id="KW-0804">Transcription</keyword>
<dbReference type="PROSITE" id="PS50949">
    <property type="entry name" value="HTH_GNTR"/>
    <property type="match status" value="1"/>
</dbReference>
<dbReference type="EMBL" id="BSDI01000044">
    <property type="protein sequence ID" value="GLI01425.1"/>
    <property type="molecule type" value="Genomic_DNA"/>
</dbReference>
<dbReference type="SUPFAM" id="SSF48498">
    <property type="entry name" value="Tetracyclin repressor-like, C-terminal domain"/>
    <property type="match status" value="1"/>
</dbReference>
<keyword evidence="2 4" id="KW-0238">DNA-binding</keyword>
<dbReference type="PANTHER" id="PTHR30055">
    <property type="entry name" value="HTH-TYPE TRANSCRIPTIONAL REGULATOR RUTR"/>
    <property type="match status" value="1"/>
</dbReference>
<evidence type="ECO:0000259" key="6">
    <source>
        <dbReference type="PROSITE" id="PS50949"/>
    </source>
</evidence>
<feature type="compositionally biased region" description="Basic and acidic residues" evidence="5">
    <location>
        <begin position="72"/>
        <end position="81"/>
    </location>
</feature>